<keyword evidence="2" id="KW-1185">Reference proteome</keyword>
<reference evidence="1 2" key="2">
    <citation type="submission" date="2019-02" db="EMBL/GenBank/DDBJ databases">
        <title>'Lichenibacterium ramalinii' gen. nov. sp. nov., 'Lichenibacterium minor' gen. nov. sp. nov.</title>
        <authorList>
            <person name="Pankratov T."/>
        </authorList>
    </citation>
    <scope>NUCLEOTIDE SEQUENCE [LARGE SCALE GENOMIC DNA]</scope>
    <source>
        <strain evidence="1 2">RmlP001</strain>
    </source>
</reference>
<dbReference type="Proteomes" id="UP000289411">
    <property type="component" value="Unassembled WGS sequence"/>
</dbReference>
<organism evidence="1 2">
    <name type="scientific">Lichenibacterium ramalinae</name>
    <dbReference type="NCBI Taxonomy" id="2316527"/>
    <lineage>
        <taxon>Bacteria</taxon>
        <taxon>Pseudomonadati</taxon>
        <taxon>Pseudomonadota</taxon>
        <taxon>Alphaproteobacteria</taxon>
        <taxon>Hyphomicrobiales</taxon>
        <taxon>Lichenihabitantaceae</taxon>
        <taxon>Lichenibacterium</taxon>
    </lineage>
</organism>
<gene>
    <name evidence="1" type="ORF">D3272_24150</name>
</gene>
<dbReference type="EMBL" id="QYBC01000028">
    <property type="protein sequence ID" value="RYB01790.1"/>
    <property type="molecule type" value="Genomic_DNA"/>
</dbReference>
<proteinExistence type="predicted"/>
<evidence type="ECO:0000313" key="2">
    <source>
        <dbReference type="Proteomes" id="UP000289411"/>
    </source>
</evidence>
<dbReference type="RefSeq" id="WP_129221807.1">
    <property type="nucleotide sequence ID" value="NZ_QYBC01000028.1"/>
</dbReference>
<dbReference type="AlphaFoldDB" id="A0A4Q2R8K9"/>
<reference evidence="1 2" key="1">
    <citation type="submission" date="2018-09" db="EMBL/GenBank/DDBJ databases">
        <authorList>
            <person name="Grouzdev D.S."/>
            <person name="Krutkina M.S."/>
        </authorList>
    </citation>
    <scope>NUCLEOTIDE SEQUENCE [LARGE SCALE GENOMIC DNA]</scope>
    <source>
        <strain evidence="1 2">RmlP001</strain>
    </source>
</reference>
<evidence type="ECO:0000313" key="1">
    <source>
        <dbReference type="EMBL" id="RYB01790.1"/>
    </source>
</evidence>
<protein>
    <submittedName>
        <fullName evidence="1">Uncharacterized protein</fullName>
    </submittedName>
</protein>
<comment type="caution">
    <text evidence="1">The sequence shown here is derived from an EMBL/GenBank/DDBJ whole genome shotgun (WGS) entry which is preliminary data.</text>
</comment>
<name>A0A4Q2R8K9_9HYPH</name>
<sequence>MNLRVPGTVGFAVLLIAAAAYMAVPKESVPTLMGENVGQIRKDALAQFPIGTPVEIVATGLIANGFACDLAPRFVENVTTSVVLCNSNGRSGGLSSAVFITVIARSGALTDFAVSNGPYSQEASALASLSDRGGKHVSDLAR</sequence>
<accession>A0A4Q2R8K9</accession>